<organism evidence="4 5">
    <name type="scientific">Panicum hallii var. hallii</name>
    <dbReference type="NCBI Taxonomy" id="1504633"/>
    <lineage>
        <taxon>Eukaryota</taxon>
        <taxon>Viridiplantae</taxon>
        <taxon>Streptophyta</taxon>
        <taxon>Embryophyta</taxon>
        <taxon>Tracheophyta</taxon>
        <taxon>Spermatophyta</taxon>
        <taxon>Magnoliopsida</taxon>
        <taxon>Liliopsida</taxon>
        <taxon>Poales</taxon>
        <taxon>Poaceae</taxon>
        <taxon>PACMAD clade</taxon>
        <taxon>Panicoideae</taxon>
        <taxon>Panicodae</taxon>
        <taxon>Paniceae</taxon>
        <taxon>Panicinae</taxon>
        <taxon>Panicum</taxon>
        <taxon>Panicum sect. Panicum</taxon>
    </lineage>
</organism>
<feature type="repeat" description="TPR" evidence="1">
    <location>
        <begin position="305"/>
        <end position="338"/>
    </location>
</feature>
<evidence type="ECO:0000313" key="5">
    <source>
        <dbReference type="Proteomes" id="UP000244336"/>
    </source>
</evidence>
<dbReference type="PROSITE" id="PS50005">
    <property type="entry name" value="TPR"/>
    <property type="match status" value="1"/>
</dbReference>
<dbReference type="InterPro" id="IPR006553">
    <property type="entry name" value="Leu-rich_rpt_Cys-con_subtyp"/>
</dbReference>
<dbReference type="GO" id="GO:0042393">
    <property type="term" value="F:histone binding"/>
    <property type="evidence" value="ECO:0007669"/>
    <property type="project" value="EnsemblPlants"/>
</dbReference>
<dbReference type="GO" id="GO:0009933">
    <property type="term" value="P:meristem structural organization"/>
    <property type="evidence" value="ECO:0007669"/>
    <property type="project" value="EnsemblPlants"/>
</dbReference>
<evidence type="ECO:0000256" key="3">
    <source>
        <dbReference type="SAM" id="MobiDB-lite"/>
    </source>
</evidence>
<proteinExistence type="predicted"/>
<dbReference type="InterPro" id="IPR032675">
    <property type="entry name" value="LRR_dom_sf"/>
</dbReference>
<dbReference type="GO" id="GO:0000724">
    <property type="term" value="P:double-strand break repair via homologous recombination"/>
    <property type="evidence" value="ECO:0007669"/>
    <property type="project" value="EnsemblPlants"/>
</dbReference>
<dbReference type="SMART" id="SM00028">
    <property type="entry name" value="TPR"/>
    <property type="match status" value="6"/>
</dbReference>
<feature type="region of interest" description="Disordered" evidence="3">
    <location>
        <begin position="658"/>
        <end position="710"/>
    </location>
</feature>
<dbReference type="Pfam" id="PF13176">
    <property type="entry name" value="TPR_7"/>
    <property type="match status" value="1"/>
</dbReference>
<dbReference type="GO" id="GO:0000086">
    <property type="term" value="P:G2/M transition of mitotic cell cycle"/>
    <property type="evidence" value="ECO:0007669"/>
    <property type="project" value="EnsemblPlants"/>
</dbReference>
<dbReference type="STRING" id="1504633.A0A2T7FCX2"/>
<dbReference type="Gene3D" id="3.80.10.10">
    <property type="entry name" value="Ribonuclease Inhibitor"/>
    <property type="match status" value="2"/>
</dbReference>
<dbReference type="Gramene" id="PUZ77945">
    <property type="protein sequence ID" value="PUZ77945"/>
    <property type="gene ID" value="GQ55_1G414200"/>
</dbReference>
<keyword evidence="1" id="KW-0802">TPR repeat</keyword>
<feature type="compositionally biased region" description="Polar residues" evidence="3">
    <location>
        <begin position="673"/>
        <end position="702"/>
    </location>
</feature>
<keyword evidence="2" id="KW-0175">Coiled coil</keyword>
<evidence type="ECO:0008006" key="6">
    <source>
        <dbReference type="Google" id="ProtNLM"/>
    </source>
</evidence>
<dbReference type="OrthoDB" id="626167at2759"/>
<dbReference type="GO" id="GO:0031297">
    <property type="term" value="P:replication fork processing"/>
    <property type="evidence" value="ECO:0007669"/>
    <property type="project" value="EnsemblPlants"/>
</dbReference>
<dbReference type="SUPFAM" id="SSF48452">
    <property type="entry name" value="TPR-like"/>
    <property type="match status" value="3"/>
</dbReference>
<dbReference type="GO" id="GO:0009934">
    <property type="term" value="P:regulation of meristem structural organization"/>
    <property type="evidence" value="ECO:0007669"/>
    <property type="project" value="EnsemblPlants"/>
</dbReference>
<dbReference type="InterPro" id="IPR044227">
    <property type="entry name" value="TONSOKU"/>
</dbReference>
<evidence type="ECO:0000256" key="1">
    <source>
        <dbReference type="PROSITE-ProRule" id="PRU00339"/>
    </source>
</evidence>
<dbReference type="GO" id="GO:0051301">
    <property type="term" value="P:cell division"/>
    <property type="evidence" value="ECO:0007669"/>
    <property type="project" value="EnsemblPlants"/>
</dbReference>
<dbReference type="SMART" id="SM00368">
    <property type="entry name" value="LRR_RI"/>
    <property type="match status" value="6"/>
</dbReference>
<reference evidence="4 5" key="1">
    <citation type="submission" date="2018-04" db="EMBL/GenBank/DDBJ databases">
        <title>WGS assembly of Panicum hallii var. hallii HAL2.</title>
        <authorList>
            <person name="Lovell J."/>
            <person name="Jenkins J."/>
            <person name="Lowry D."/>
            <person name="Mamidi S."/>
            <person name="Sreedasyam A."/>
            <person name="Weng X."/>
            <person name="Barry K."/>
            <person name="Bonette J."/>
            <person name="Campitelli B."/>
            <person name="Daum C."/>
            <person name="Gordon S."/>
            <person name="Gould B."/>
            <person name="Lipzen A."/>
            <person name="MacQueen A."/>
            <person name="Palacio-Mejia J."/>
            <person name="Plott C."/>
            <person name="Shakirov E."/>
            <person name="Shu S."/>
            <person name="Yoshinaga Y."/>
            <person name="Zane M."/>
            <person name="Rokhsar D."/>
            <person name="Grimwood J."/>
            <person name="Schmutz J."/>
            <person name="Juenger T."/>
        </authorList>
    </citation>
    <scope>NUCLEOTIDE SEQUENCE [LARGE SCALE GENOMIC DNA]</scope>
    <source>
        <strain evidence="5">cv. HAL2</strain>
    </source>
</reference>
<dbReference type="GO" id="GO:0005634">
    <property type="term" value="C:nucleus"/>
    <property type="evidence" value="ECO:0007669"/>
    <property type="project" value="EnsemblPlants"/>
</dbReference>
<dbReference type="GO" id="GO:0072423">
    <property type="term" value="P:response to DNA damage checkpoint signaling"/>
    <property type="evidence" value="ECO:0007669"/>
    <property type="project" value="InterPro"/>
</dbReference>
<feature type="coiled-coil region" evidence="2">
    <location>
        <begin position="338"/>
        <end position="382"/>
    </location>
</feature>
<dbReference type="Pfam" id="PF13424">
    <property type="entry name" value="TPR_12"/>
    <property type="match status" value="1"/>
</dbReference>
<accession>A0A2T7FCX2</accession>
<name>A0A2T7FCX2_9POAL</name>
<evidence type="ECO:0000256" key="2">
    <source>
        <dbReference type="SAM" id="Coils"/>
    </source>
</evidence>
<evidence type="ECO:0000313" key="4">
    <source>
        <dbReference type="EMBL" id="PUZ77945.1"/>
    </source>
</evidence>
<dbReference type="Proteomes" id="UP000244336">
    <property type="component" value="Chromosome 1"/>
</dbReference>
<protein>
    <recommendedName>
        <fullName evidence="6">Protein TONSOKU</fullName>
    </recommendedName>
</protein>
<gene>
    <name evidence="4" type="ORF">GQ55_1G414200</name>
</gene>
<keyword evidence="5" id="KW-1185">Reference proteome</keyword>
<sequence>MKTRRRPRIFWRENTHHFSISSVPPSEIPHGKFGWRGKKDGTLAAAMGRGGGGGLQSKKEEEEELRGAKRAFKEAQAEGCREEEARWANVIGDIHKRRGEYVEALRWLRIDYDVSVKHLPQRHLLPSCQSLGEVYLRLGRFSEALTYQKKHLQLAKESDDLVEQQRASTQLGRTYHEMLLRSENDHSAIRNAKKYFKSSMKLARILKEKSPSQKSDFLKELIDAYNNMGMLELELDNFEQAEKLLIQGLKICDDEEVDSYDDARTRLHHNLGNVYTELRKWNKAEGHIEKDIAICRNIRHPQGEAKGFINLGEVHSRVQKYEEAKLCYKKALTIAACLEDEDALIEQINQNIETVTKAAEVLAELKKDEQKLKKLVRDTSNARGTSKERKLLLEQHAWLDNLIEKARMICAWEKHREFSKGKKRVATELHDKEKLSDSLLSIGESYQKLRIFSKARKWYMKSWNTYRAIGNLEGQALAKVNIGNVLDSCGDWAGALQAYEEGYRIAVEGDLPNVQLSALENMHYSHMVRFDNIEEAKKMQEKIDNVKQLLNQHEARDTVSDYCSETDTEGGCISDNMLDPEDDNWQLGNKYSEESDDDVTLASLVHKSRSSSKIKARKMHSSSKKVVEPCDVAEDTRTVLSRSCTNHSVGRKRVRVVLSDDESEESPEIVQLKKTSTSPANSMSVSDQGAKSNRNQDALQPNDTRDAPCTAEESICSFKSSSPIGHAFEGIELGASSVRKGSASKSAASGSKFRLPGSNSRHESQNAVGFQFADADHHFWAFRIGEHLVYLDGRAYVHEGAFSIESLKVELACVYYLQISDEKRVKGLLPVIGELKYCGKVLDDTAPIYYDDQLGSEQKCVDVIIDDWVPKRLMKLYVDCCTKLSEAPNKKLLTKLYNLEVSEDEVIVSDCGLQDLSIMPFLDALISHKTIAVLDLSHNILGNQTIERLQHIFASSSQTYGGLTLDLHCNRFGPTALFQICECAVMTDRLEVLNLSGNRLTDACSSYLFTILQKCKALYSLNVEQCSITSRTVQKMADALHEGSVLSHLSLGKNNPISGNAMLNLLSKLASLTRFSELSLTGIKLNKLTVDKLCLLAQSSCLSGLLLGGTSIGPVGTISLTDALSCTSHDLLRLELSNCGLTAPDFAQICTSLSRINIIDLNLGGNSINLEGCDAIQAMLVNPPCSIRSLTLDRCNLGLAGIVCIIQALSGNDQLEELRLAENTNSALKRIIQYGDMQEVSTTNEQKQCNNPETSNAIARGNLDFENMQVADSEDEAENENHCALSGPHRSCASSSQKNSYSSCQIIQELAEALISAKQLKVLDLSRNGLSDEAIQSLYSAWASVPRGDGMAQKHVNKDVVHFSVDGMRCCGMKPCCRRDLHM</sequence>
<dbReference type="SUPFAM" id="SSF52047">
    <property type="entry name" value="RNI-like"/>
    <property type="match status" value="1"/>
</dbReference>
<dbReference type="InterPro" id="IPR019734">
    <property type="entry name" value="TPR_rpt"/>
</dbReference>
<dbReference type="EMBL" id="CM009749">
    <property type="protein sequence ID" value="PUZ77945.1"/>
    <property type="molecule type" value="Genomic_DNA"/>
</dbReference>
<dbReference type="GO" id="GO:0040029">
    <property type="term" value="P:epigenetic regulation of gene expression"/>
    <property type="evidence" value="ECO:0007669"/>
    <property type="project" value="InterPro"/>
</dbReference>
<dbReference type="PANTHER" id="PTHR47684:SF1">
    <property type="entry name" value="PROTEIN TONSOKU"/>
    <property type="match status" value="1"/>
</dbReference>
<dbReference type="PANTHER" id="PTHR47684">
    <property type="entry name" value="PROTEIN TONSOKU"/>
    <property type="match status" value="1"/>
</dbReference>
<dbReference type="InterPro" id="IPR011990">
    <property type="entry name" value="TPR-like_helical_dom_sf"/>
</dbReference>
<dbReference type="FunFam" id="3.80.10.10:FF:000500">
    <property type="entry name" value="Protein TONSOKU"/>
    <property type="match status" value="1"/>
</dbReference>
<dbReference type="SMART" id="SM00367">
    <property type="entry name" value="LRR_CC"/>
    <property type="match status" value="3"/>
</dbReference>
<dbReference type="Pfam" id="PF13374">
    <property type="entry name" value="TPR_10"/>
    <property type="match status" value="1"/>
</dbReference>
<dbReference type="Gene3D" id="1.25.40.10">
    <property type="entry name" value="Tetratricopeptide repeat domain"/>
    <property type="match status" value="2"/>
</dbReference>
<dbReference type="FunFam" id="1.25.40.10:FF:000674">
    <property type="entry name" value="Protein TONSOKU"/>
    <property type="match status" value="1"/>
</dbReference>